<dbReference type="AlphaFoldDB" id="C2EFV8"/>
<gene>
    <name evidence="1" type="ORF">HMPREF0545_0530</name>
</gene>
<reference evidence="1 2" key="1">
    <citation type="submission" date="2009-01" db="EMBL/GenBank/DDBJ databases">
        <authorList>
            <person name="Qin X."/>
            <person name="Bachman B."/>
            <person name="Battles P."/>
            <person name="Bell A."/>
            <person name="Bess C."/>
            <person name="Bickham C."/>
            <person name="Chaboub L."/>
            <person name="Chen D."/>
            <person name="Coyle M."/>
            <person name="Deiros D.R."/>
            <person name="Dinh H."/>
            <person name="Forbes L."/>
            <person name="Fowler G."/>
            <person name="Francisco L."/>
            <person name="Fu Q."/>
            <person name="Gubbala S."/>
            <person name="Hale W."/>
            <person name="Han Y."/>
            <person name="Hemphill L."/>
            <person name="Highlander S.K."/>
            <person name="Hirani K."/>
            <person name="Hogues M."/>
            <person name="Jackson L."/>
            <person name="Jakkamsetti A."/>
            <person name="Javaid M."/>
            <person name="Jiang H."/>
            <person name="Korchina V."/>
            <person name="Kovar C."/>
            <person name="Lara F."/>
            <person name="Lee S."/>
            <person name="Mata R."/>
            <person name="Mathew T."/>
            <person name="Moen C."/>
            <person name="Morales K."/>
            <person name="Munidasa M."/>
            <person name="Nazareth L."/>
            <person name="Ngo R."/>
            <person name="Nguyen L."/>
            <person name="Okwuonu G."/>
            <person name="Ongeri F."/>
            <person name="Patil S."/>
            <person name="Petrosino J."/>
            <person name="Pham C."/>
            <person name="Pham P."/>
            <person name="Pu L.-L."/>
            <person name="Puazo M."/>
            <person name="Raj R."/>
            <person name="Reid J."/>
            <person name="Rouhana J."/>
            <person name="Saada N."/>
            <person name="Shang Y."/>
            <person name="Simmons D."/>
            <person name="Thornton R."/>
            <person name="Warren J."/>
            <person name="Weissenberger G."/>
            <person name="Zhang J."/>
            <person name="Zhang L."/>
            <person name="Zhou C."/>
            <person name="Zhu D."/>
            <person name="Muzny D."/>
            <person name="Worley K."/>
            <person name="Gibbs R."/>
        </authorList>
    </citation>
    <scope>NUCLEOTIDE SEQUENCE [LARGE SCALE GENOMIC DNA]</scope>
    <source>
        <strain evidence="1 2">ATCC 11741</strain>
    </source>
</reference>
<proteinExistence type="predicted"/>
<dbReference type="EMBL" id="ACGT01000003">
    <property type="protein sequence ID" value="EEJ74541.1"/>
    <property type="molecule type" value="Genomic_DNA"/>
</dbReference>
<sequence>MEMQVTIKTKLKISNSEIALSFSKTMEQYRQACNYVSEYIFNYDFDMKQSRLNKELYTKLRNLFSLKSQMAQSVIRTVIARYKTVKTQMARRPYKYQDQNTGEWYREVRDLNWLHKPISFNRPQVDLQRNRDWSYLTSGQLS</sequence>
<keyword evidence="1" id="KW-0689">Ribosomal protein</keyword>
<dbReference type="GO" id="GO:0005840">
    <property type="term" value="C:ribosome"/>
    <property type="evidence" value="ECO:0007669"/>
    <property type="project" value="UniProtKB-KW"/>
</dbReference>
<evidence type="ECO:0000313" key="1">
    <source>
        <dbReference type="EMBL" id="EEJ74541.1"/>
    </source>
</evidence>
<protein>
    <submittedName>
        <fullName evidence="1">Putative ribosomal protein L29</fullName>
    </submittedName>
</protein>
<comment type="caution">
    <text evidence="1">The sequence shown here is derived from an EMBL/GenBank/DDBJ whole genome shotgun (WGS) entry which is preliminary data.</text>
</comment>
<feature type="non-terminal residue" evidence="1">
    <location>
        <position position="142"/>
    </location>
</feature>
<name>C2EFV8_9LACO</name>
<dbReference type="HOGENOM" id="CLU_1581894_0_0_9"/>
<keyword evidence="1" id="KW-0687">Ribonucleoprotein</keyword>
<organism evidence="1 2">
    <name type="scientific">Ligilactobacillus salivarius DSM 20555 = ATCC 11741</name>
    <dbReference type="NCBI Taxonomy" id="1423799"/>
    <lineage>
        <taxon>Bacteria</taxon>
        <taxon>Bacillati</taxon>
        <taxon>Bacillota</taxon>
        <taxon>Bacilli</taxon>
        <taxon>Lactobacillales</taxon>
        <taxon>Lactobacillaceae</taxon>
        <taxon>Ligilactobacillus</taxon>
    </lineage>
</organism>
<evidence type="ECO:0000313" key="2">
    <source>
        <dbReference type="Proteomes" id="UP000003531"/>
    </source>
</evidence>
<accession>C2EFV8</accession>
<dbReference type="Proteomes" id="UP000003531">
    <property type="component" value="Unassembled WGS sequence"/>
</dbReference>